<feature type="domain" description="Pyridoxamine kinase/Phosphomethylpyrimidine kinase" evidence="6">
    <location>
        <begin position="75"/>
        <end position="258"/>
    </location>
</feature>
<dbReference type="RefSeq" id="WP_022075104.1">
    <property type="nucleotide sequence ID" value="NZ_JACOPE010000001.1"/>
</dbReference>
<dbReference type="EMBL" id="JACOPE010000001">
    <property type="protein sequence ID" value="MBC5683582.1"/>
    <property type="molecule type" value="Genomic_DNA"/>
</dbReference>
<reference evidence="7 8" key="1">
    <citation type="submission" date="2020-08" db="EMBL/GenBank/DDBJ databases">
        <title>Genome public.</title>
        <authorList>
            <person name="Liu C."/>
            <person name="Sun Q."/>
        </authorList>
    </citation>
    <scope>NUCLEOTIDE SEQUENCE [LARGE SCALE GENOMIC DNA]</scope>
    <source>
        <strain evidence="7 8">NSJ-13</strain>
    </source>
</reference>
<dbReference type="NCBIfam" id="NF005491">
    <property type="entry name" value="PRK07105.1"/>
    <property type="match status" value="1"/>
</dbReference>
<dbReference type="PANTHER" id="PTHR10534:SF2">
    <property type="entry name" value="PYRIDOXAL KINASE"/>
    <property type="match status" value="1"/>
</dbReference>
<evidence type="ECO:0000313" key="8">
    <source>
        <dbReference type="Proteomes" id="UP000631576"/>
    </source>
</evidence>
<dbReference type="Proteomes" id="UP000631576">
    <property type="component" value="Unassembled WGS sequence"/>
</dbReference>
<dbReference type="SUPFAM" id="SSF53613">
    <property type="entry name" value="Ribokinase-like"/>
    <property type="match status" value="1"/>
</dbReference>
<dbReference type="InterPro" id="IPR013749">
    <property type="entry name" value="PM/HMP-P_kinase-1"/>
</dbReference>
<evidence type="ECO:0000256" key="5">
    <source>
        <dbReference type="ARBA" id="ARBA00022840"/>
    </source>
</evidence>
<dbReference type="InterPro" id="IPR004625">
    <property type="entry name" value="PyrdxlKinase"/>
</dbReference>
<gene>
    <name evidence="7" type="ORF">H8S40_08370</name>
</gene>
<keyword evidence="2 7" id="KW-0808">Transferase</keyword>
<evidence type="ECO:0000256" key="4">
    <source>
        <dbReference type="ARBA" id="ARBA00022777"/>
    </source>
</evidence>
<sequence length="279" mass="31301">MTSHNHQKKIAVINDISGFGRCSIAVSLPIISMLKVQCCPLPTSIFSNHTGFPSFFFEDFTKNMEPYMEEWKKLDLKFNGISTGFLGSAEQIRIVQEFISEFKSKDTLVIVDPVMGDYGKTYSTYTEEMCQRMKQLACKADILTPNLTEACILTDTPYKEDWKVAEVIELAEKLSEQGPEKVVITGVSQKSYICNFCYEKGTEPSIVKTQKVGTQRSGTGDIFSAIISADAVNGVNFHDSVKRASLFIKKCILRSIELDIPVTDGVCFEEVLHTLNRKR</sequence>
<keyword evidence="5" id="KW-0067">ATP-binding</keyword>
<evidence type="ECO:0000313" key="7">
    <source>
        <dbReference type="EMBL" id="MBC5683582.1"/>
    </source>
</evidence>
<evidence type="ECO:0000256" key="2">
    <source>
        <dbReference type="ARBA" id="ARBA00022679"/>
    </source>
</evidence>
<dbReference type="Pfam" id="PF08543">
    <property type="entry name" value="Phos_pyr_kin"/>
    <property type="match status" value="1"/>
</dbReference>
<dbReference type="Gene3D" id="3.40.1190.20">
    <property type="match status" value="1"/>
</dbReference>
<dbReference type="EC" id="2.7.1.35" evidence="1"/>
<protein>
    <recommendedName>
        <fullName evidence="1">pyridoxal kinase</fullName>
        <ecNumber evidence="1">2.7.1.35</ecNumber>
    </recommendedName>
</protein>
<dbReference type="InterPro" id="IPR029056">
    <property type="entry name" value="Ribokinase-like"/>
</dbReference>
<keyword evidence="4 7" id="KW-0418">Kinase</keyword>
<organism evidence="7 8">
    <name type="scientific">Ruminococcus hominis</name>
    <dbReference type="NCBI Taxonomy" id="2763065"/>
    <lineage>
        <taxon>Bacteria</taxon>
        <taxon>Bacillati</taxon>
        <taxon>Bacillota</taxon>
        <taxon>Clostridia</taxon>
        <taxon>Eubacteriales</taxon>
        <taxon>Oscillospiraceae</taxon>
        <taxon>Ruminococcus</taxon>
    </lineage>
</organism>
<dbReference type="GO" id="GO:0008478">
    <property type="term" value="F:pyridoxal kinase activity"/>
    <property type="evidence" value="ECO:0007669"/>
    <property type="project" value="UniProtKB-EC"/>
</dbReference>
<keyword evidence="3" id="KW-0547">Nucleotide-binding</keyword>
<evidence type="ECO:0000256" key="1">
    <source>
        <dbReference type="ARBA" id="ARBA00012104"/>
    </source>
</evidence>
<accession>A0ABR7G805</accession>
<evidence type="ECO:0000259" key="6">
    <source>
        <dbReference type="Pfam" id="PF08543"/>
    </source>
</evidence>
<proteinExistence type="predicted"/>
<dbReference type="CDD" id="cd01173">
    <property type="entry name" value="pyridoxal_pyridoxamine_kinase"/>
    <property type="match status" value="1"/>
</dbReference>
<comment type="caution">
    <text evidence="7">The sequence shown here is derived from an EMBL/GenBank/DDBJ whole genome shotgun (WGS) entry which is preliminary data.</text>
</comment>
<evidence type="ECO:0000256" key="3">
    <source>
        <dbReference type="ARBA" id="ARBA00022741"/>
    </source>
</evidence>
<name>A0ABR7G805_9FIRM</name>
<dbReference type="PANTHER" id="PTHR10534">
    <property type="entry name" value="PYRIDOXAL KINASE"/>
    <property type="match status" value="1"/>
</dbReference>
<keyword evidence="8" id="KW-1185">Reference proteome</keyword>